<evidence type="ECO:0000313" key="12">
    <source>
        <dbReference type="EMBL" id="MFD1341571.1"/>
    </source>
</evidence>
<dbReference type="InterPro" id="IPR036188">
    <property type="entry name" value="FAD/NAD-bd_sf"/>
</dbReference>
<keyword evidence="3 8" id="KW-0285">Flavoprotein</keyword>
<keyword evidence="5 8" id="KW-0560">Oxidoreductase</keyword>
<feature type="region of interest" description="Disordered" evidence="9">
    <location>
        <begin position="245"/>
        <end position="284"/>
    </location>
</feature>
<accession>A0ABW3ZEG0</accession>
<proteinExistence type="inferred from homology"/>
<evidence type="ECO:0000256" key="4">
    <source>
        <dbReference type="ARBA" id="ARBA00022827"/>
    </source>
</evidence>
<dbReference type="InterPro" id="IPR023753">
    <property type="entry name" value="FAD/NAD-binding_dom"/>
</dbReference>
<dbReference type="InterPro" id="IPR004099">
    <property type="entry name" value="Pyr_nucl-diS_OxRdtase_dimer"/>
</dbReference>
<comment type="similarity">
    <text evidence="2 8">Belongs to the class-I pyridine nucleotide-disulfide oxidoreductase family.</text>
</comment>
<evidence type="ECO:0000256" key="2">
    <source>
        <dbReference type="ARBA" id="ARBA00007532"/>
    </source>
</evidence>
<evidence type="ECO:0000256" key="5">
    <source>
        <dbReference type="ARBA" id="ARBA00023002"/>
    </source>
</evidence>
<evidence type="ECO:0000313" key="13">
    <source>
        <dbReference type="Proteomes" id="UP001597135"/>
    </source>
</evidence>
<dbReference type="PROSITE" id="PS00076">
    <property type="entry name" value="PYRIDINE_REDOX_1"/>
    <property type="match status" value="1"/>
</dbReference>
<evidence type="ECO:0000259" key="10">
    <source>
        <dbReference type="Pfam" id="PF02852"/>
    </source>
</evidence>
<comment type="cofactor">
    <cofactor evidence="1">
        <name>FAD</name>
        <dbReference type="ChEBI" id="CHEBI:57692"/>
    </cofactor>
</comment>
<organism evidence="12 13">
    <name type="scientific">Litorisediminicola beolgyonensis</name>
    <dbReference type="NCBI Taxonomy" id="1173614"/>
    <lineage>
        <taxon>Bacteria</taxon>
        <taxon>Pseudomonadati</taxon>
        <taxon>Pseudomonadota</taxon>
        <taxon>Alphaproteobacteria</taxon>
        <taxon>Rhodobacterales</taxon>
        <taxon>Paracoccaceae</taxon>
        <taxon>Litorisediminicola</taxon>
    </lineage>
</organism>
<keyword evidence="6" id="KW-1015">Disulfide bond</keyword>
<dbReference type="SUPFAM" id="SSF55424">
    <property type="entry name" value="FAD/NAD-linked reductases, dimerisation (C-terminal) domain"/>
    <property type="match status" value="1"/>
</dbReference>
<dbReference type="RefSeq" id="WP_386801625.1">
    <property type="nucleotide sequence ID" value="NZ_JBHTMU010000004.1"/>
</dbReference>
<dbReference type="InterPro" id="IPR001100">
    <property type="entry name" value="Pyr_nuc-diS_OxRdtase"/>
</dbReference>
<dbReference type="InterPro" id="IPR016156">
    <property type="entry name" value="FAD/NAD-linked_Rdtase_dimer_sf"/>
</dbReference>
<dbReference type="PRINTS" id="PR00368">
    <property type="entry name" value="FADPNR"/>
</dbReference>
<feature type="domain" description="FAD/NAD(P)-binding" evidence="11">
    <location>
        <begin position="287"/>
        <end position="367"/>
    </location>
</feature>
<dbReference type="SUPFAM" id="SSF51905">
    <property type="entry name" value="FAD/NAD(P)-binding domain"/>
    <property type="match status" value="1"/>
</dbReference>
<keyword evidence="4 8" id="KW-0274">FAD</keyword>
<evidence type="ECO:0000256" key="6">
    <source>
        <dbReference type="ARBA" id="ARBA00023157"/>
    </source>
</evidence>
<dbReference type="InterPro" id="IPR046952">
    <property type="entry name" value="GSHR/TRXR-like"/>
</dbReference>
<protein>
    <submittedName>
        <fullName evidence="12">FAD-dependent oxidoreductase</fullName>
    </submittedName>
</protein>
<dbReference type="Gene3D" id="3.50.50.60">
    <property type="entry name" value="FAD/NAD(P)-binding domain"/>
    <property type="match status" value="2"/>
</dbReference>
<keyword evidence="7 8" id="KW-0676">Redox-active center</keyword>
<name>A0ABW3ZEG0_9RHOB</name>
<gene>
    <name evidence="12" type="ORF">ACFQ4E_03985</name>
</gene>
<dbReference type="PANTHER" id="PTHR42737">
    <property type="entry name" value="GLUTATHIONE REDUCTASE"/>
    <property type="match status" value="1"/>
</dbReference>
<dbReference type="Gene3D" id="3.30.390.30">
    <property type="match status" value="1"/>
</dbReference>
<feature type="domain" description="FAD/NAD(P)-binding" evidence="11">
    <location>
        <begin position="8"/>
        <end position="239"/>
    </location>
</feature>
<dbReference type="Pfam" id="PF02852">
    <property type="entry name" value="Pyr_redox_dim"/>
    <property type="match status" value="1"/>
</dbReference>
<evidence type="ECO:0000256" key="7">
    <source>
        <dbReference type="ARBA" id="ARBA00023284"/>
    </source>
</evidence>
<sequence>MSDSDFDYDLFVIGGGSGGVRAARVAAGEAGAKVALAEESRYGGTCVIRGCVPKKIMVFASEYGAVCETAKGYGWSLTNDGFDWETFSDHLRGELDRLENVYRKLLSDAGVETFDCRATIAGPHSVKLDNGETKTAKHILVATGGHPVRPEMANADLGMVSDDVFKMEKLPRSILIVGGGYIACEFACILAGLGVEVTQYYRGAQILRGFDEEARGLIAEAMRERGIDLHTGSNIVEMRCAEPSEIGRDAPPMGAPAGDEGEVTGDTGMSSTVSDAAAQDDRADDARDGPIWVKATNGREQVFDAVLFATGRKPSTQGMGLEEVGVTLGRNGQIEVDEYSQTKVPSIYAIGDVTDRVNLTPVAIREGMAFVETVFKGNPTPIDHELIPSAVFTQPELGTVGMSEEDARDQEEIEVYCTSFRPMQTAFIHRPDRVLMKLIVSKETRRVLGCHIVAPNAGEMIQLAGIAVKMGATKEDFDRTCAVHPTMSEEIVTMRKPVRSA</sequence>
<keyword evidence="13" id="KW-1185">Reference proteome</keyword>
<dbReference type="InterPro" id="IPR012999">
    <property type="entry name" value="Pyr_OxRdtase_I_AS"/>
</dbReference>
<dbReference type="EMBL" id="JBHTMU010000004">
    <property type="protein sequence ID" value="MFD1341571.1"/>
    <property type="molecule type" value="Genomic_DNA"/>
</dbReference>
<dbReference type="PIRSF" id="PIRSF000350">
    <property type="entry name" value="Mercury_reductase_MerA"/>
    <property type="match status" value="1"/>
</dbReference>
<feature type="domain" description="Pyridine nucleotide-disulphide oxidoreductase dimerisation" evidence="10">
    <location>
        <begin position="387"/>
        <end position="494"/>
    </location>
</feature>
<dbReference type="Pfam" id="PF07992">
    <property type="entry name" value="Pyr_redox_2"/>
    <property type="match status" value="2"/>
</dbReference>
<dbReference type="PANTHER" id="PTHR42737:SF2">
    <property type="entry name" value="GLUTATHIONE REDUCTASE"/>
    <property type="match status" value="1"/>
</dbReference>
<evidence type="ECO:0000256" key="9">
    <source>
        <dbReference type="SAM" id="MobiDB-lite"/>
    </source>
</evidence>
<comment type="caution">
    <text evidence="12">The sequence shown here is derived from an EMBL/GenBank/DDBJ whole genome shotgun (WGS) entry which is preliminary data.</text>
</comment>
<evidence type="ECO:0000256" key="8">
    <source>
        <dbReference type="RuleBase" id="RU003691"/>
    </source>
</evidence>
<evidence type="ECO:0000259" key="11">
    <source>
        <dbReference type="Pfam" id="PF07992"/>
    </source>
</evidence>
<evidence type="ECO:0000256" key="1">
    <source>
        <dbReference type="ARBA" id="ARBA00001974"/>
    </source>
</evidence>
<dbReference type="Proteomes" id="UP001597135">
    <property type="component" value="Unassembled WGS sequence"/>
</dbReference>
<dbReference type="PRINTS" id="PR00411">
    <property type="entry name" value="PNDRDTASEI"/>
</dbReference>
<evidence type="ECO:0000256" key="3">
    <source>
        <dbReference type="ARBA" id="ARBA00022630"/>
    </source>
</evidence>
<reference evidence="13" key="1">
    <citation type="journal article" date="2019" name="Int. J. Syst. Evol. Microbiol.">
        <title>The Global Catalogue of Microorganisms (GCM) 10K type strain sequencing project: providing services to taxonomists for standard genome sequencing and annotation.</title>
        <authorList>
            <consortium name="The Broad Institute Genomics Platform"/>
            <consortium name="The Broad Institute Genome Sequencing Center for Infectious Disease"/>
            <person name="Wu L."/>
            <person name="Ma J."/>
        </authorList>
    </citation>
    <scope>NUCLEOTIDE SEQUENCE [LARGE SCALE GENOMIC DNA]</scope>
    <source>
        <strain evidence="13">CCUG 62953</strain>
    </source>
</reference>